<dbReference type="PANTHER" id="PTHR34182:SF1">
    <property type="entry name" value="PROTEIN-EXPORT MEMBRANE PROTEIN SECG"/>
    <property type="match status" value="1"/>
</dbReference>
<protein>
    <recommendedName>
        <fullName evidence="3 11">Protein-export membrane protein SecG</fullName>
    </recommendedName>
</protein>
<keyword evidence="9 11" id="KW-0811">Translocation</keyword>
<comment type="similarity">
    <text evidence="2 11">Belongs to the SecG family.</text>
</comment>
<sequence>MIVHVLAALAVIALVLLQQGRGADAGAAFGSGASGTLFGSRGPATFLARITTILATTFFLTSIALSYIASHSVERKSVIEKLRGDEQEILPQQEKPLIPPESKSLESMASEPAAIDVPPRNPKLISPVNGAPVKPESAAEP</sequence>
<evidence type="ECO:0000256" key="2">
    <source>
        <dbReference type="ARBA" id="ARBA00008445"/>
    </source>
</evidence>
<keyword evidence="6 11" id="KW-0812">Transmembrane</keyword>
<name>A0A450YL23_9GAMM</name>
<dbReference type="Pfam" id="PF03840">
    <property type="entry name" value="SecG"/>
    <property type="match status" value="1"/>
</dbReference>
<feature type="transmembrane region" description="Helical" evidence="11">
    <location>
        <begin position="46"/>
        <end position="69"/>
    </location>
</feature>
<evidence type="ECO:0000256" key="11">
    <source>
        <dbReference type="RuleBase" id="RU365087"/>
    </source>
</evidence>
<reference evidence="14" key="1">
    <citation type="submission" date="2019-02" db="EMBL/GenBank/DDBJ databases">
        <authorList>
            <person name="Gruber-Vodicka R. H."/>
            <person name="Seah K. B. B."/>
        </authorList>
    </citation>
    <scope>NUCLEOTIDE SEQUENCE</scope>
    <source>
        <strain evidence="14">BECK_S1320</strain>
        <strain evidence="13">BECK_S1321</strain>
    </source>
</reference>
<keyword evidence="4 11" id="KW-0813">Transport</keyword>
<dbReference type="GO" id="GO:0009306">
    <property type="term" value="P:protein secretion"/>
    <property type="evidence" value="ECO:0007669"/>
    <property type="project" value="UniProtKB-UniRule"/>
</dbReference>
<dbReference type="EMBL" id="CAADFR010000015">
    <property type="protein sequence ID" value="VFK37463.1"/>
    <property type="molecule type" value="Genomic_DNA"/>
</dbReference>
<keyword evidence="7 11" id="KW-0653">Protein transport</keyword>
<feature type="region of interest" description="Disordered" evidence="12">
    <location>
        <begin position="89"/>
        <end position="141"/>
    </location>
</feature>
<evidence type="ECO:0000313" key="13">
    <source>
        <dbReference type="EMBL" id="VFK37463.1"/>
    </source>
</evidence>
<comment type="subcellular location">
    <subcellularLocation>
        <location evidence="1 11">Cell membrane</location>
        <topology evidence="1 11">Multi-pass membrane protein</topology>
    </subcellularLocation>
</comment>
<evidence type="ECO:0000256" key="6">
    <source>
        <dbReference type="ARBA" id="ARBA00022692"/>
    </source>
</evidence>
<evidence type="ECO:0000313" key="14">
    <source>
        <dbReference type="EMBL" id="VFK42216.1"/>
    </source>
</evidence>
<dbReference type="GO" id="GO:0065002">
    <property type="term" value="P:intracellular protein transmembrane transport"/>
    <property type="evidence" value="ECO:0007669"/>
    <property type="project" value="TreeGrafter"/>
</dbReference>
<evidence type="ECO:0000256" key="4">
    <source>
        <dbReference type="ARBA" id="ARBA00022448"/>
    </source>
</evidence>
<evidence type="ECO:0000256" key="1">
    <source>
        <dbReference type="ARBA" id="ARBA00004651"/>
    </source>
</evidence>
<proteinExistence type="inferred from homology"/>
<comment type="function">
    <text evidence="11">Involved in protein export. Participates in an early event of protein translocation.</text>
</comment>
<evidence type="ECO:0000256" key="8">
    <source>
        <dbReference type="ARBA" id="ARBA00022989"/>
    </source>
</evidence>
<keyword evidence="8 11" id="KW-1133">Transmembrane helix</keyword>
<dbReference type="PANTHER" id="PTHR34182">
    <property type="entry name" value="PROTEIN-EXPORT MEMBRANE PROTEIN SECG"/>
    <property type="match status" value="1"/>
</dbReference>
<evidence type="ECO:0000256" key="9">
    <source>
        <dbReference type="ARBA" id="ARBA00023010"/>
    </source>
</evidence>
<evidence type="ECO:0000256" key="10">
    <source>
        <dbReference type="ARBA" id="ARBA00023136"/>
    </source>
</evidence>
<dbReference type="GO" id="GO:0043952">
    <property type="term" value="P:protein transport by the Sec complex"/>
    <property type="evidence" value="ECO:0007669"/>
    <property type="project" value="TreeGrafter"/>
</dbReference>
<dbReference type="InterPro" id="IPR004692">
    <property type="entry name" value="SecG"/>
</dbReference>
<dbReference type="EMBL" id="CAADFU010000015">
    <property type="protein sequence ID" value="VFK42216.1"/>
    <property type="molecule type" value="Genomic_DNA"/>
</dbReference>
<dbReference type="GO" id="GO:0005886">
    <property type="term" value="C:plasma membrane"/>
    <property type="evidence" value="ECO:0007669"/>
    <property type="project" value="UniProtKB-SubCell"/>
</dbReference>
<dbReference type="AlphaFoldDB" id="A0A450YL23"/>
<evidence type="ECO:0000256" key="12">
    <source>
        <dbReference type="SAM" id="MobiDB-lite"/>
    </source>
</evidence>
<evidence type="ECO:0000256" key="3">
    <source>
        <dbReference type="ARBA" id="ARBA00017876"/>
    </source>
</evidence>
<accession>A0A450YL23</accession>
<dbReference type="PRINTS" id="PR01651">
    <property type="entry name" value="SECGEXPORT"/>
</dbReference>
<dbReference type="GO" id="GO:0015450">
    <property type="term" value="F:protein-transporting ATPase activity"/>
    <property type="evidence" value="ECO:0007669"/>
    <property type="project" value="UniProtKB-UniRule"/>
</dbReference>
<organism evidence="14">
    <name type="scientific">Candidatus Kentrum sp. SD</name>
    <dbReference type="NCBI Taxonomy" id="2126332"/>
    <lineage>
        <taxon>Bacteria</taxon>
        <taxon>Pseudomonadati</taxon>
        <taxon>Pseudomonadota</taxon>
        <taxon>Gammaproteobacteria</taxon>
        <taxon>Candidatus Kentrum</taxon>
    </lineage>
</organism>
<dbReference type="NCBIfam" id="TIGR00810">
    <property type="entry name" value="secG"/>
    <property type="match status" value="1"/>
</dbReference>
<comment type="caution">
    <text evidence="11">Lacks conserved residue(s) required for the propagation of feature annotation.</text>
</comment>
<keyword evidence="10 11" id="KW-0472">Membrane</keyword>
<evidence type="ECO:0000256" key="5">
    <source>
        <dbReference type="ARBA" id="ARBA00022475"/>
    </source>
</evidence>
<gene>
    <name evidence="14" type="ORF">BECKSD772E_GA0070983_101524</name>
    <name evidence="13" type="ORF">BECKSD772F_GA0070984_101524</name>
</gene>
<keyword evidence="5 11" id="KW-1003">Cell membrane</keyword>
<evidence type="ECO:0000256" key="7">
    <source>
        <dbReference type="ARBA" id="ARBA00022927"/>
    </source>
</evidence>